<evidence type="ECO:0000313" key="1">
    <source>
        <dbReference type="EMBL" id="JAI03522.1"/>
    </source>
</evidence>
<organism evidence="1">
    <name type="scientific">Anguilla anguilla</name>
    <name type="common">European freshwater eel</name>
    <name type="synonym">Muraena anguilla</name>
    <dbReference type="NCBI Taxonomy" id="7936"/>
    <lineage>
        <taxon>Eukaryota</taxon>
        <taxon>Metazoa</taxon>
        <taxon>Chordata</taxon>
        <taxon>Craniata</taxon>
        <taxon>Vertebrata</taxon>
        <taxon>Euteleostomi</taxon>
        <taxon>Actinopterygii</taxon>
        <taxon>Neopterygii</taxon>
        <taxon>Teleostei</taxon>
        <taxon>Anguilliformes</taxon>
        <taxon>Anguillidae</taxon>
        <taxon>Anguilla</taxon>
    </lineage>
</organism>
<protein>
    <submittedName>
        <fullName evidence="1">Uncharacterized protein</fullName>
    </submittedName>
</protein>
<proteinExistence type="predicted"/>
<accession>A0A0E9XM59</accession>
<reference evidence="1" key="2">
    <citation type="journal article" date="2015" name="Fish Shellfish Immunol.">
        <title>Early steps in the European eel (Anguilla anguilla)-Vibrio vulnificus interaction in the gills: Role of the RtxA13 toxin.</title>
        <authorList>
            <person name="Callol A."/>
            <person name="Pajuelo D."/>
            <person name="Ebbesson L."/>
            <person name="Teles M."/>
            <person name="MacKenzie S."/>
            <person name="Amaro C."/>
        </authorList>
    </citation>
    <scope>NUCLEOTIDE SEQUENCE</scope>
</reference>
<dbReference type="EMBL" id="GBXM01005056">
    <property type="protein sequence ID" value="JAI03522.1"/>
    <property type="molecule type" value="Transcribed_RNA"/>
</dbReference>
<name>A0A0E9XM59_ANGAN</name>
<sequence length="110" mass="12406">MLAVDDMHQNLPPSEKDKYWTEEGFTIPYSLATAAETLKPFMGSTYDMRGSEDSLHLRIVETPVTPTPKDQTELYFPPAPQHPVTRTTSWKARGYNSCVSVETASLLTRK</sequence>
<reference evidence="1" key="1">
    <citation type="submission" date="2014-11" db="EMBL/GenBank/DDBJ databases">
        <authorList>
            <person name="Amaro Gonzalez C."/>
        </authorList>
    </citation>
    <scope>NUCLEOTIDE SEQUENCE</scope>
</reference>
<dbReference type="AlphaFoldDB" id="A0A0E9XM59"/>